<dbReference type="InterPro" id="IPR011990">
    <property type="entry name" value="TPR-like_helical_dom_sf"/>
</dbReference>
<evidence type="ECO:0000256" key="2">
    <source>
        <dbReference type="ARBA" id="ARBA00001946"/>
    </source>
</evidence>
<dbReference type="GO" id="GO:0005634">
    <property type="term" value="C:nucleus"/>
    <property type="evidence" value="ECO:0007669"/>
    <property type="project" value="UniProtKB-SubCell"/>
</dbReference>
<dbReference type="OrthoDB" id="46913at2759"/>
<dbReference type="EMBL" id="JAAMPC010000003">
    <property type="protein sequence ID" value="KAG2323172.1"/>
    <property type="molecule type" value="Genomic_DNA"/>
</dbReference>
<comment type="subcellular location">
    <subcellularLocation>
        <location evidence="3">Nucleus</location>
    </subcellularLocation>
</comment>
<dbReference type="Pfam" id="PF16953">
    <property type="entry name" value="PRORP"/>
    <property type="match status" value="1"/>
</dbReference>
<evidence type="ECO:0000256" key="12">
    <source>
        <dbReference type="ARBA" id="ARBA00022842"/>
    </source>
</evidence>
<keyword evidence="14" id="KW-0539">Nucleus</keyword>
<dbReference type="PANTHER" id="PTHR13547">
    <property type="match status" value="1"/>
</dbReference>
<keyword evidence="8" id="KW-0479">Metal-binding</keyword>
<dbReference type="InterPro" id="IPR031595">
    <property type="entry name" value="PRORP_C"/>
</dbReference>
<name>A0A8X8B6K9_BRACI</name>
<evidence type="ECO:0000256" key="11">
    <source>
        <dbReference type="ARBA" id="ARBA00022833"/>
    </source>
</evidence>
<evidence type="ECO:0000256" key="7">
    <source>
        <dbReference type="ARBA" id="ARBA00022722"/>
    </source>
</evidence>
<dbReference type="PANTHER" id="PTHR13547:SF13">
    <property type="entry name" value="PROTEINACEOUS RNASE P 2"/>
    <property type="match status" value="1"/>
</dbReference>
<feature type="region of interest" description="Disordered" evidence="15">
    <location>
        <begin position="75"/>
        <end position="100"/>
    </location>
</feature>
<feature type="domain" description="PRORP" evidence="16">
    <location>
        <begin position="348"/>
        <end position="583"/>
    </location>
</feature>
<evidence type="ECO:0000313" key="18">
    <source>
        <dbReference type="EMBL" id="KAG2323172.1"/>
    </source>
</evidence>
<dbReference type="Gene3D" id="3.40.50.11980">
    <property type="match status" value="1"/>
</dbReference>
<evidence type="ECO:0000256" key="4">
    <source>
        <dbReference type="ARBA" id="ARBA00007626"/>
    </source>
</evidence>
<comment type="catalytic activity">
    <reaction evidence="1">
        <text>Endonucleolytic cleavage of RNA, removing 5'-extranucleotides from tRNA precursor.</text>
        <dbReference type="EC" id="3.1.26.5"/>
    </reaction>
</comment>
<evidence type="ECO:0000256" key="5">
    <source>
        <dbReference type="ARBA" id="ARBA00012179"/>
    </source>
</evidence>
<dbReference type="Proteomes" id="UP000886595">
    <property type="component" value="Unassembled WGS sequence"/>
</dbReference>
<dbReference type="GO" id="GO:0006397">
    <property type="term" value="P:mRNA processing"/>
    <property type="evidence" value="ECO:0007669"/>
    <property type="project" value="UniProtKB-ARBA"/>
</dbReference>
<keyword evidence="12" id="KW-0460">Magnesium</keyword>
<protein>
    <recommendedName>
        <fullName evidence="5">ribonuclease P</fullName>
        <ecNumber evidence="5">3.1.26.5</ecNumber>
    </recommendedName>
</protein>
<comment type="similarity">
    <text evidence="4">Belongs to the PPR family. P subfamily.</text>
</comment>
<dbReference type="AlphaFoldDB" id="A0A8X8B6K9"/>
<comment type="caution">
    <text evidence="18">The sequence shown here is derived from an EMBL/GenBank/DDBJ whole genome shotgun (WGS) entry which is preliminary data.</text>
</comment>
<evidence type="ECO:0000256" key="8">
    <source>
        <dbReference type="ARBA" id="ARBA00022723"/>
    </source>
</evidence>
<evidence type="ECO:0000256" key="6">
    <source>
        <dbReference type="ARBA" id="ARBA00022694"/>
    </source>
</evidence>
<dbReference type="Pfam" id="PF17177">
    <property type="entry name" value="PPR_long"/>
    <property type="match status" value="1"/>
</dbReference>
<keyword evidence="11" id="KW-0862">Zinc</keyword>
<feature type="domain" description="PROP1-like PPR" evidence="17">
    <location>
        <begin position="93"/>
        <end position="304"/>
    </location>
</feature>
<keyword evidence="6" id="KW-0819">tRNA processing</keyword>
<evidence type="ECO:0000256" key="13">
    <source>
        <dbReference type="ARBA" id="ARBA00023211"/>
    </source>
</evidence>
<evidence type="ECO:0000256" key="15">
    <source>
        <dbReference type="SAM" id="MobiDB-lite"/>
    </source>
</evidence>
<dbReference type="Gene3D" id="1.25.40.10">
    <property type="entry name" value="Tetratricopeptide repeat domain"/>
    <property type="match status" value="1"/>
</dbReference>
<dbReference type="FunFam" id="3.40.50.11980:FF:000002">
    <property type="entry name" value="Proteinaceous RNase P 2"/>
    <property type="match status" value="1"/>
</dbReference>
<keyword evidence="10" id="KW-0378">Hydrolase</keyword>
<evidence type="ECO:0000256" key="9">
    <source>
        <dbReference type="ARBA" id="ARBA00022737"/>
    </source>
</evidence>
<accession>A0A8X8B6K9</accession>
<keyword evidence="19" id="KW-1185">Reference proteome</keyword>
<evidence type="ECO:0000256" key="1">
    <source>
        <dbReference type="ARBA" id="ARBA00000928"/>
    </source>
</evidence>
<evidence type="ECO:0000256" key="10">
    <source>
        <dbReference type="ARBA" id="ARBA00022801"/>
    </source>
</evidence>
<gene>
    <name evidence="18" type="ORF">Bca52824_016385</name>
</gene>
<sequence>MDPSHVLVRLPRVATVGPSAPHARILIPQPRPGRLDDPPVRCPLSNAGQESLGFHLSTFANAKLVTLHLYSSMAANGQRRSRQDDESPSNPNKRRKAIKNPEKNLLFNLNSCSKSKDLSAALALYDAAVTSNEVRLNQQHFQTLLYLCSASITDPSLQTLAIERGYQIFDRMVTSGLSLNEATVTSVARLASAKCDGDYAFKIVKDFASVGGTSIPRLRTYAPALLCFCERLEAEKGYEVEEHMDAAGIALEEAEISALLKVSAATSRENKVYRYLHKLREYVGCVCEETSKVIEEWFCGEKAGEVSGNRIGSDVRMLREAVLRNGGGWHGHGWVGEGKWIVKKGNVSSTGRCLSCNELLACVDTNEVETQKFVDSLVALAMERKAKMNSSETKVDFSDFQDWLEKHGDYEAIVDGANIGLYQQNFADGGFSLSQLEAVVNELYHKSGDNKWPLILLHKKRVRTLLENPTHRNLVDEWINNGVLYATPPGFNDDWYWLYAAAKIKCLLVTNDEMRDHIFELLGNSFFQKWKERHQVRYTFTKGNLKLEMPPPFSVVIQESVKGSWHVPVASQNNEESSKTWMCISRRSVLDSLKINGKLETSENGDIS</sequence>
<evidence type="ECO:0000256" key="3">
    <source>
        <dbReference type="ARBA" id="ARBA00004123"/>
    </source>
</evidence>
<comment type="cofactor">
    <cofactor evidence="2">
        <name>Mg(2+)</name>
        <dbReference type="ChEBI" id="CHEBI:18420"/>
    </cofactor>
</comment>
<keyword evidence="7" id="KW-0540">Nuclease</keyword>
<dbReference type="CDD" id="cd18671">
    <property type="entry name" value="PIN_PRORP-Zc3h12a-like"/>
    <property type="match status" value="1"/>
</dbReference>
<keyword evidence="9" id="KW-0677">Repeat</keyword>
<organism evidence="18 19">
    <name type="scientific">Brassica carinata</name>
    <name type="common">Ethiopian mustard</name>
    <name type="synonym">Abyssinian cabbage</name>
    <dbReference type="NCBI Taxonomy" id="52824"/>
    <lineage>
        <taxon>Eukaryota</taxon>
        <taxon>Viridiplantae</taxon>
        <taxon>Streptophyta</taxon>
        <taxon>Embryophyta</taxon>
        <taxon>Tracheophyta</taxon>
        <taxon>Spermatophyta</taxon>
        <taxon>Magnoliopsida</taxon>
        <taxon>eudicotyledons</taxon>
        <taxon>Gunneridae</taxon>
        <taxon>Pentapetalae</taxon>
        <taxon>rosids</taxon>
        <taxon>malvids</taxon>
        <taxon>Brassicales</taxon>
        <taxon>Brassicaceae</taxon>
        <taxon>Brassiceae</taxon>
        <taxon>Brassica</taxon>
    </lineage>
</organism>
<dbReference type="GO" id="GO:0004526">
    <property type="term" value="F:ribonuclease P activity"/>
    <property type="evidence" value="ECO:0007669"/>
    <property type="project" value="UniProtKB-EC"/>
</dbReference>
<evidence type="ECO:0000256" key="14">
    <source>
        <dbReference type="ARBA" id="ARBA00023242"/>
    </source>
</evidence>
<reference evidence="18 19" key="1">
    <citation type="submission" date="2020-02" db="EMBL/GenBank/DDBJ databases">
        <authorList>
            <person name="Ma Q."/>
            <person name="Huang Y."/>
            <person name="Song X."/>
            <person name="Pei D."/>
        </authorList>
    </citation>
    <scope>NUCLEOTIDE SEQUENCE [LARGE SCALE GENOMIC DNA]</scope>
    <source>
        <strain evidence="18">Sxm20200214</strain>
        <tissue evidence="18">Leaf</tissue>
    </source>
</reference>
<dbReference type="GO" id="GO:0043144">
    <property type="term" value="P:sno(s)RNA processing"/>
    <property type="evidence" value="ECO:0007669"/>
    <property type="project" value="UniProtKB-ARBA"/>
</dbReference>
<dbReference type="FunFam" id="1.25.40.10:FF:000631">
    <property type="entry name" value="Proteinaceous RNase P 2"/>
    <property type="match status" value="1"/>
</dbReference>
<proteinExistence type="inferred from homology"/>
<evidence type="ECO:0000313" key="19">
    <source>
        <dbReference type="Proteomes" id="UP000886595"/>
    </source>
</evidence>
<keyword evidence="13" id="KW-0464">Manganese</keyword>
<evidence type="ECO:0000259" key="16">
    <source>
        <dbReference type="Pfam" id="PF16953"/>
    </source>
</evidence>
<dbReference type="GO" id="GO:0001682">
    <property type="term" value="P:tRNA 5'-leader removal"/>
    <property type="evidence" value="ECO:0007669"/>
    <property type="project" value="TreeGrafter"/>
</dbReference>
<dbReference type="GO" id="GO:0046872">
    <property type="term" value="F:metal ion binding"/>
    <property type="evidence" value="ECO:0007669"/>
    <property type="project" value="UniProtKB-KW"/>
</dbReference>
<dbReference type="InterPro" id="IPR033443">
    <property type="entry name" value="PROP1-like_PPR_dom"/>
</dbReference>
<dbReference type="EC" id="3.1.26.5" evidence="5"/>
<evidence type="ECO:0000259" key="17">
    <source>
        <dbReference type="Pfam" id="PF17177"/>
    </source>
</evidence>